<dbReference type="InterPro" id="IPR005063">
    <property type="entry name" value="Transposase_27"/>
</dbReference>
<comment type="caution">
    <text evidence="1">The sequence shown here is derived from an EMBL/GenBank/DDBJ whole genome shotgun (WGS) entry which is preliminary data.</text>
</comment>
<name>A0ABX3NJV5_9GAMM</name>
<evidence type="ECO:0000313" key="2">
    <source>
        <dbReference type="Proteomes" id="UP000190777"/>
    </source>
</evidence>
<protein>
    <recommendedName>
        <fullName evidence="3">IS1 transposase</fullName>
    </recommendedName>
</protein>
<reference evidence="1 2" key="1">
    <citation type="submission" date="2017-03" db="EMBL/GenBank/DDBJ databases">
        <title>Draft genome sequence of Moraxella equi CCUG 4950T type strain.</title>
        <authorList>
            <person name="Salva-Serra F."/>
            <person name="Engstrom-Jakobsson H."/>
            <person name="Thorell K."/>
            <person name="Jaen-Luchoro D."/>
            <person name="Gonzales-Siles L."/>
            <person name="Karlsson R."/>
            <person name="Yazdan S."/>
            <person name="Boulund F."/>
            <person name="Johnning A."/>
            <person name="Engstrand L."/>
            <person name="Kristiansson E."/>
            <person name="Moore E."/>
        </authorList>
    </citation>
    <scope>NUCLEOTIDE SEQUENCE [LARGE SCALE GENOMIC DNA]</scope>
    <source>
        <strain evidence="1 2">CCUG 4950</strain>
    </source>
</reference>
<dbReference type="EMBL" id="MXAP01000024">
    <property type="protein sequence ID" value="OPH39762.1"/>
    <property type="molecule type" value="Genomic_DNA"/>
</dbReference>
<sequence length="56" mass="6602">MVISRDTKQVLGFVCGKRDSKTFKRLYNQLNTPNINLFCSDYWNVYADVIPIHKHL</sequence>
<organism evidence="1 2">
    <name type="scientific">Moraxella equi</name>
    <dbReference type="NCBI Taxonomy" id="60442"/>
    <lineage>
        <taxon>Bacteria</taxon>
        <taxon>Pseudomonadati</taxon>
        <taxon>Pseudomonadota</taxon>
        <taxon>Gammaproteobacteria</taxon>
        <taxon>Moraxellales</taxon>
        <taxon>Moraxellaceae</taxon>
        <taxon>Moraxella</taxon>
    </lineage>
</organism>
<gene>
    <name evidence="1" type="ORF">B5J93_02565</name>
</gene>
<dbReference type="RefSeq" id="WP_079324370.1">
    <property type="nucleotide sequence ID" value="NZ_MXAP01000024.1"/>
</dbReference>
<accession>A0ABX3NJV5</accession>
<evidence type="ECO:0000313" key="1">
    <source>
        <dbReference type="EMBL" id="OPH39762.1"/>
    </source>
</evidence>
<proteinExistence type="predicted"/>
<dbReference type="Pfam" id="PF03400">
    <property type="entry name" value="DDE_Tnp_IS1"/>
    <property type="match status" value="1"/>
</dbReference>
<evidence type="ECO:0008006" key="3">
    <source>
        <dbReference type="Google" id="ProtNLM"/>
    </source>
</evidence>
<keyword evidence="2" id="KW-1185">Reference proteome</keyword>
<dbReference type="Proteomes" id="UP000190777">
    <property type="component" value="Unassembled WGS sequence"/>
</dbReference>